<feature type="chain" id="PRO_5024912771" description="Protein glutaminase domain-containing protein" evidence="1">
    <location>
        <begin position="22"/>
        <end position="304"/>
    </location>
</feature>
<feature type="domain" description="Protein glutaminase" evidence="2">
    <location>
        <begin position="125"/>
        <end position="223"/>
    </location>
</feature>
<evidence type="ECO:0000256" key="1">
    <source>
        <dbReference type="SAM" id="SignalP"/>
    </source>
</evidence>
<reference evidence="3 4" key="1">
    <citation type="submission" date="2019-10" db="EMBL/GenBank/DDBJ databases">
        <title>Complete genome sequence of Vibrio sp. strain THAF100, isolated from non-filtered water from the water column of tank 6 of a marine aquarium containing stony-coral fragments. Water maintained at 26 degree C.</title>
        <authorList>
            <person name="Ruckert C."/>
            <person name="Franco A."/>
            <person name="Kalinowski J."/>
            <person name="Glaeser S."/>
        </authorList>
    </citation>
    <scope>NUCLEOTIDE SEQUENCE [LARGE SCALE GENOMIC DNA]</scope>
    <source>
        <strain evidence="3 4">THAF100</strain>
        <plasmid evidence="4">pthaf100_a</plasmid>
    </source>
</reference>
<gene>
    <name evidence="3" type="ORF">FIV01_18710</name>
</gene>
<dbReference type="Gene3D" id="3.10.620.30">
    <property type="match status" value="1"/>
</dbReference>
<protein>
    <recommendedName>
        <fullName evidence="2">Protein glutaminase domain-containing protein</fullName>
    </recommendedName>
</protein>
<keyword evidence="1" id="KW-0732">Signal</keyword>
<evidence type="ECO:0000313" key="4">
    <source>
        <dbReference type="Proteomes" id="UP000326936"/>
    </source>
</evidence>
<proteinExistence type="predicted"/>
<evidence type="ECO:0000313" key="3">
    <source>
        <dbReference type="EMBL" id="QFT28430.1"/>
    </source>
</evidence>
<evidence type="ECO:0000259" key="2">
    <source>
        <dbReference type="Pfam" id="PF18626"/>
    </source>
</evidence>
<keyword evidence="4" id="KW-1185">Reference proteome</keyword>
<keyword evidence="3" id="KW-0614">Plasmid</keyword>
<dbReference type="RefSeq" id="WP_152432426.1">
    <property type="nucleotide sequence ID" value="NZ_CBCSDK010000009.1"/>
</dbReference>
<sequence length="304" mass="34575" precursor="true">MPILKKSLITVLCFCSISVFADDNEFNTNIDNLFVSKKINIDEYNNLYRSYYGSATPKDSAENQQVSLDELNFDDVASFDTYEALVESFKYMRDYDSFEQKIPFIATGDSPFEGDWYQDSPDLDEHFPRRLSWLAMHTGCETRATLGGKVIEEKYGIKLKKLFVFGNLSADAGQFSPNPSEDIVRWGMHNAVLAKVGNDENIYVLDPAINPDAPTLLDDWYTAINFDQEDQRSFTGSVCNLETLSQSDDCESTDESAYGDALERLEGLEDGYSGYLNEEWRSVQVRQNDPYEVLGNNPPWDLNE</sequence>
<dbReference type="AlphaFoldDB" id="A0A5P9CQE2"/>
<dbReference type="KEGG" id="vaq:FIV01_18710"/>
<geneLocation type="plasmid" evidence="4">
    <name>pthaf100_a</name>
</geneLocation>
<dbReference type="Proteomes" id="UP000326936">
    <property type="component" value="Plasmid pTHAF100_a"/>
</dbReference>
<organism evidence="3 4">
    <name type="scientific">Vibrio aquimaris</name>
    <dbReference type="NCBI Taxonomy" id="2587862"/>
    <lineage>
        <taxon>Bacteria</taxon>
        <taxon>Pseudomonadati</taxon>
        <taxon>Pseudomonadota</taxon>
        <taxon>Gammaproteobacteria</taxon>
        <taxon>Vibrionales</taxon>
        <taxon>Vibrionaceae</taxon>
        <taxon>Vibrio</taxon>
    </lineage>
</organism>
<dbReference type="Pfam" id="PF18626">
    <property type="entry name" value="Gln_deamidase_2"/>
    <property type="match status" value="1"/>
</dbReference>
<dbReference type="EMBL" id="CP045351">
    <property type="protein sequence ID" value="QFT28430.1"/>
    <property type="molecule type" value="Genomic_DNA"/>
</dbReference>
<feature type="signal peptide" evidence="1">
    <location>
        <begin position="1"/>
        <end position="21"/>
    </location>
</feature>
<accession>A0A5P9CQE2</accession>
<dbReference type="OrthoDB" id="5645720at2"/>
<name>A0A5P9CQE2_9VIBR</name>
<dbReference type="InterPro" id="IPR041325">
    <property type="entry name" value="Gln_deamidase_2"/>
</dbReference>